<keyword evidence="2" id="KW-1185">Reference proteome</keyword>
<sequence>MRPSLSITRHALVPLFAALLVTGCAHDPDIRMGHDNVAGTTLKSPPDFIKCVRDELPAGEKAFMREDNHALALFLESTDPRQSTGLVEIRPSGTQHHYSAYQRDAWYDKGRLLDAALMCS</sequence>
<evidence type="ECO:0000313" key="2">
    <source>
        <dbReference type="Proteomes" id="UP000628086"/>
    </source>
</evidence>
<evidence type="ECO:0008006" key="3">
    <source>
        <dbReference type="Google" id="ProtNLM"/>
    </source>
</evidence>
<protein>
    <recommendedName>
        <fullName evidence="3">Lipoprotein</fullName>
    </recommendedName>
</protein>
<dbReference type="PROSITE" id="PS51257">
    <property type="entry name" value="PROKAR_LIPOPROTEIN"/>
    <property type="match status" value="1"/>
</dbReference>
<gene>
    <name evidence="1" type="ORF">HU747_16615</name>
</gene>
<accession>A0ABR6V9S2</accession>
<proteinExistence type="predicted"/>
<comment type="caution">
    <text evidence="1">The sequence shown here is derived from an EMBL/GenBank/DDBJ whole genome shotgun (WGS) entry which is preliminary data.</text>
</comment>
<name>A0ABR6V9S2_9PSED</name>
<dbReference type="EMBL" id="JABWRS010000012">
    <property type="protein sequence ID" value="MBC3477212.1"/>
    <property type="molecule type" value="Genomic_DNA"/>
</dbReference>
<reference evidence="1 2" key="1">
    <citation type="journal article" date="2020" name="Microorganisms">
        <title>Reliable Identification of Environmental Pseudomonas Isolates Using the rpoD Gene.</title>
        <authorList>
            <consortium name="The Broad Institute Genome Sequencing Platform"/>
            <person name="Girard L."/>
            <person name="Lood C."/>
            <person name="Rokni-Zadeh H."/>
            <person name="van Noort V."/>
            <person name="Lavigne R."/>
            <person name="De Mot R."/>
        </authorList>
    </citation>
    <scope>NUCLEOTIDE SEQUENCE [LARGE SCALE GENOMIC DNA]</scope>
    <source>
        <strain evidence="1 2">RW7P2</strain>
    </source>
</reference>
<dbReference type="Proteomes" id="UP000628086">
    <property type="component" value="Unassembled WGS sequence"/>
</dbReference>
<evidence type="ECO:0000313" key="1">
    <source>
        <dbReference type="EMBL" id="MBC3477212.1"/>
    </source>
</evidence>
<organism evidence="1 2">
    <name type="scientific">Pseudomonas taiwanensis</name>
    <dbReference type="NCBI Taxonomy" id="470150"/>
    <lineage>
        <taxon>Bacteria</taxon>
        <taxon>Pseudomonadati</taxon>
        <taxon>Pseudomonadota</taxon>
        <taxon>Gammaproteobacteria</taxon>
        <taxon>Pseudomonadales</taxon>
        <taxon>Pseudomonadaceae</taxon>
        <taxon>Pseudomonas</taxon>
    </lineage>
</organism>